<comment type="similarity">
    <text evidence="1">Belongs to the histone H2B family.</text>
</comment>
<dbReference type="Gene3D" id="1.10.20.10">
    <property type="entry name" value="Histone, subunit A"/>
    <property type="match status" value="1"/>
</dbReference>
<organism evidence="4 5">
    <name type="scientific">Megaselia scalaris</name>
    <name type="common">Humpbacked fly</name>
    <name type="synonym">Phora scalaris</name>
    <dbReference type="NCBI Taxonomy" id="36166"/>
    <lineage>
        <taxon>Eukaryota</taxon>
        <taxon>Metazoa</taxon>
        <taxon>Ecdysozoa</taxon>
        <taxon>Arthropoda</taxon>
        <taxon>Hexapoda</taxon>
        <taxon>Insecta</taxon>
        <taxon>Pterygota</taxon>
        <taxon>Neoptera</taxon>
        <taxon>Endopterygota</taxon>
        <taxon>Diptera</taxon>
        <taxon>Brachycera</taxon>
        <taxon>Muscomorpha</taxon>
        <taxon>Platypezoidea</taxon>
        <taxon>Phoridae</taxon>
        <taxon>Megaseliini</taxon>
        <taxon>Megaselia</taxon>
    </lineage>
</organism>
<dbReference type="GO" id="GO:0046982">
    <property type="term" value="F:protein heterodimerization activity"/>
    <property type="evidence" value="ECO:0007669"/>
    <property type="project" value="InterPro"/>
</dbReference>
<dbReference type="InterPro" id="IPR009072">
    <property type="entry name" value="Histone-fold"/>
</dbReference>
<dbReference type="STRING" id="36166.T1GP81"/>
<evidence type="ECO:0000256" key="2">
    <source>
        <dbReference type="SAM" id="MobiDB-lite"/>
    </source>
</evidence>
<accession>T1GP81</accession>
<feature type="domain" description="Core Histone H2A/H2B/H3" evidence="3">
    <location>
        <begin position="23"/>
        <end position="94"/>
    </location>
</feature>
<dbReference type="Pfam" id="PF00125">
    <property type="entry name" value="Histone"/>
    <property type="match status" value="1"/>
</dbReference>
<dbReference type="AlphaFoldDB" id="T1GP81"/>
<evidence type="ECO:0000256" key="1">
    <source>
        <dbReference type="ARBA" id="ARBA00006846"/>
    </source>
</evidence>
<dbReference type="GO" id="GO:0005634">
    <property type="term" value="C:nucleus"/>
    <property type="evidence" value="ECO:0007669"/>
    <property type="project" value="UniProtKB-ARBA"/>
</dbReference>
<dbReference type="CDD" id="cd22910">
    <property type="entry name" value="HFD_H2B"/>
    <property type="match status" value="1"/>
</dbReference>
<keyword evidence="5" id="KW-1185">Reference proteome</keyword>
<evidence type="ECO:0000259" key="3">
    <source>
        <dbReference type="Pfam" id="PF00125"/>
    </source>
</evidence>
<protein>
    <recommendedName>
        <fullName evidence="3">Core Histone H2A/H2B/H3 domain-containing protein</fullName>
    </recommendedName>
</protein>
<dbReference type="GO" id="GO:0003677">
    <property type="term" value="F:DNA binding"/>
    <property type="evidence" value="ECO:0007669"/>
    <property type="project" value="InterPro"/>
</dbReference>
<proteinExistence type="inferred from homology"/>
<dbReference type="InterPro" id="IPR000558">
    <property type="entry name" value="Histone_H2B"/>
</dbReference>
<evidence type="ECO:0000313" key="5">
    <source>
        <dbReference type="Proteomes" id="UP000015102"/>
    </source>
</evidence>
<dbReference type="SMART" id="SM00427">
    <property type="entry name" value="H2B"/>
    <property type="match status" value="1"/>
</dbReference>
<sequence>MPRTHRARTRSMHCAGRSSRSISRRHRKRVQTYGKYIRKIFKRIYPDMSISKRAVSVMNSFMNHIFKLIAVEAGTLVHYKKQQTICSAEIKSAVLLLFPRILAQHAIHSGEKATRNLIYSMNIRKSTASKEVYEYISNVFIDFLLNRAIVIYCLSGVIKFGNSSEKVEVKFKIAQSQVYSLPPSGAISLL</sequence>
<dbReference type="FunFam" id="1.10.20.10:FF:000043">
    <property type="entry name" value="Histone H2B"/>
    <property type="match status" value="1"/>
</dbReference>
<reference evidence="5" key="1">
    <citation type="submission" date="2013-02" db="EMBL/GenBank/DDBJ databases">
        <authorList>
            <person name="Hughes D."/>
        </authorList>
    </citation>
    <scope>NUCLEOTIDE SEQUENCE</scope>
    <source>
        <strain>Durham</strain>
        <strain evidence="5">NC isolate 2 -- Noor lab</strain>
    </source>
</reference>
<feature type="compositionally biased region" description="Basic residues" evidence="2">
    <location>
        <begin position="1"/>
        <end position="11"/>
    </location>
</feature>
<dbReference type="EnsemblMetazoa" id="MESCA005401-RA">
    <property type="protein sequence ID" value="MESCA005401-PA"/>
    <property type="gene ID" value="MESCA005401"/>
</dbReference>
<feature type="region of interest" description="Disordered" evidence="2">
    <location>
        <begin position="1"/>
        <end position="25"/>
    </location>
</feature>
<dbReference type="HOGENOM" id="CLU_1429539_0_0_1"/>
<dbReference type="EMBL" id="CAQQ02035086">
    <property type="status" value="NOT_ANNOTATED_CDS"/>
    <property type="molecule type" value="Genomic_DNA"/>
</dbReference>
<name>T1GP81_MEGSC</name>
<dbReference type="InterPro" id="IPR007125">
    <property type="entry name" value="H2A/H2B/H3"/>
</dbReference>
<dbReference type="Proteomes" id="UP000015102">
    <property type="component" value="Unassembled WGS sequence"/>
</dbReference>
<dbReference type="SUPFAM" id="SSF47113">
    <property type="entry name" value="Histone-fold"/>
    <property type="match status" value="1"/>
</dbReference>
<dbReference type="PRINTS" id="PR00621">
    <property type="entry name" value="HISTONEH2B"/>
</dbReference>
<reference evidence="4" key="2">
    <citation type="submission" date="2015-06" db="UniProtKB">
        <authorList>
            <consortium name="EnsemblMetazoa"/>
        </authorList>
    </citation>
    <scope>IDENTIFICATION</scope>
</reference>
<dbReference type="GO" id="GO:0000786">
    <property type="term" value="C:nucleosome"/>
    <property type="evidence" value="ECO:0007669"/>
    <property type="project" value="InterPro"/>
</dbReference>
<dbReference type="PANTHER" id="PTHR23428">
    <property type="entry name" value="HISTONE H2B"/>
    <property type="match status" value="1"/>
</dbReference>
<evidence type="ECO:0000313" key="4">
    <source>
        <dbReference type="EnsemblMetazoa" id="MESCA005401-PA"/>
    </source>
</evidence>
<dbReference type="GO" id="GO:0030527">
    <property type="term" value="F:structural constituent of chromatin"/>
    <property type="evidence" value="ECO:0007669"/>
    <property type="project" value="InterPro"/>
</dbReference>